<dbReference type="Proteomes" id="UP000499080">
    <property type="component" value="Unassembled WGS sequence"/>
</dbReference>
<evidence type="ECO:0000313" key="2">
    <source>
        <dbReference type="Proteomes" id="UP000499080"/>
    </source>
</evidence>
<organism evidence="1 2">
    <name type="scientific">Araneus ventricosus</name>
    <name type="common">Orbweaver spider</name>
    <name type="synonym">Epeira ventricosa</name>
    <dbReference type="NCBI Taxonomy" id="182803"/>
    <lineage>
        <taxon>Eukaryota</taxon>
        <taxon>Metazoa</taxon>
        <taxon>Ecdysozoa</taxon>
        <taxon>Arthropoda</taxon>
        <taxon>Chelicerata</taxon>
        <taxon>Arachnida</taxon>
        <taxon>Araneae</taxon>
        <taxon>Araneomorphae</taxon>
        <taxon>Entelegynae</taxon>
        <taxon>Araneoidea</taxon>
        <taxon>Araneidae</taxon>
        <taxon>Araneus</taxon>
    </lineage>
</organism>
<dbReference type="AlphaFoldDB" id="A0A4Y2WW12"/>
<proteinExistence type="predicted"/>
<accession>A0A4Y2WW12</accession>
<gene>
    <name evidence="1" type="ORF">AVEN_173464_1</name>
</gene>
<evidence type="ECO:0000313" key="1">
    <source>
        <dbReference type="EMBL" id="GBO41371.1"/>
    </source>
</evidence>
<keyword evidence="2" id="KW-1185">Reference proteome</keyword>
<reference evidence="1 2" key="1">
    <citation type="journal article" date="2019" name="Sci. Rep.">
        <title>Orb-weaving spider Araneus ventricosus genome elucidates the spidroin gene catalogue.</title>
        <authorList>
            <person name="Kono N."/>
            <person name="Nakamura H."/>
            <person name="Ohtoshi R."/>
            <person name="Moran D.A.P."/>
            <person name="Shinohara A."/>
            <person name="Yoshida Y."/>
            <person name="Fujiwara M."/>
            <person name="Mori M."/>
            <person name="Tomita M."/>
            <person name="Arakawa K."/>
        </authorList>
    </citation>
    <scope>NUCLEOTIDE SEQUENCE [LARGE SCALE GENOMIC DNA]</scope>
</reference>
<sequence length="97" mass="11089">MTRVEPFDKGAERFTSQQKRRFSLRFLVRFPPAFTTSLFQAFQKVVKSPPSADKIEPPFHPSETVLLQRSPNIPSSKTYAYRGAQPPFSIPLLLTSF</sequence>
<name>A0A4Y2WW12_ARAVE</name>
<comment type="caution">
    <text evidence="1">The sequence shown here is derived from an EMBL/GenBank/DDBJ whole genome shotgun (WGS) entry which is preliminary data.</text>
</comment>
<protein>
    <submittedName>
        <fullName evidence="1">Uncharacterized protein</fullName>
    </submittedName>
</protein>
<dbReference type="EMBL" id="BGPR01066989">
    <property type="protein sequence ID" value="GBO41371.1"/>
    <property type="molecule type" value="Genomic_DNA"/>
</dbReference>